<name>A0A2M6ITL9_9BACT</name>
<proteinExistence type="predicted"/>
<evidence type="ECO:0008006" key="3">
    <source>
        <dbReference type="Google" id="ProtNLM"/>
    </source>
</evidence>
<dbReference type="Gene3D" id="3.40.50.150">
    <property type="entry name" value="Vaccinia Virus protein VP39"/>
    <property type="match status" value="1"/>
</dbReference>
<reference evidence="1 2" key="1">
    <citation type="submission" date="2017-09" db="EMBL/GenBank/DDBJ databases">
        <title>Depth-based differentiation of microbial function through sediment-hosted aquifers and enrichment of novel symbionts in the deep terrestrial subsurface.</title>
        <authorList>
            <person name="Probst A.J."/>
            <person name="Ladd B."/>
            <person name="Jarett J.K."/>
            <person name="Geller-Mcgrath D.E."/>
            <person name="Sieber C.M."/>
            <person name="Emerson J.B."/>
            <person name="Anantharaman K."/>
            <person name="Thomas B.C."/>
            <person name="Malmstrom R."/>
            <person name="Stieglmeier M."/>
            <person name="Klingl A."/>
            <person name="Woyke T."/>
            <person name="Ryan C.M."/>
            <person name="Banfield J.F."/>
        </authorList>
    </citation>
    <scope>NUCLEOTIDE SEQUENCE [LARGE SCALE GENOMIC DNA]</scope>
    <source>
        <strain evidence="1">CG11_big_fil_rev_8_21_14_0_20_36_8</strain>
    </source>
</reference>
<protein>
    <recommendedName>
        <fullName evidence="3">Methyltransferase type 11 domain-containing protein</fullName>
    </recommendedName>
</protein>
<sequence length="239" mass="26717">MSKIIIPKQAITYIILQRTEYLTNNATYTNLGKLAKRLPVGQSILLKLQASIFGGSVARAFEADIKRDYDNINGYLPANATRLLDIGSGIGGIDIFLSRHYAHKIEVNLLDKTKVEETIYYGFEDSTPFYNSLEIAKDTLLASGVPTEHIILHDADIPTNCFGPNKYDLITSFISWGFHYPVSTYIEPVKKSLTDNGVLIIDVRKESGGLEEIKKHFADVQIIFEEGKLMRLRASEVSA</sequence>
<dbReference type="SUPFAM" id="SSF53335">
    <property type="entry name" value="S-adenosyl-L-methionine-dependent methyltransferases"/>
    <property type="match status" value="1"/>
</dbReference>
<dbReference type="InterPro" id="IPR029063">
    <property type="entry name" value="SAM-dependent_MTases_sf"/>
</dbReference>
<evidence type="ECO:0000313" key="1">
    <source>
        <dbReference type="EMBL" id="PIQ73281.1"/>
    </source>
</evidence>
<dbReference type="AlphaFoldDB" id="A0A2M6ITL9"/>
<organism evidence="1 2">
    <name type="scientific">Candidatus Roizmanbacteria bacterium CG11_big_fil_rev_8_21_14_0_20_36_8</name>
    <dbReference type="NCBI Taxonomy" id="1974856"/>
    <lineage>
        <taxon>Bacteria</taxon>
        <taxon>Candidatus Roizmaniibacteriota</taxon>
    </lineage>
</organism>
<accession>A0A2M6ITL9</accession>
<evidence type="ECO:0000313" key="2">
    <source>
        <dbReference type="Proteomes" id="UP000231056"/>
    </source>
</evidence>
<dbReference type="Proteomes" id="UP000231056">
    <property type="component" value="Unassembled WGS sequence"/>
</dbReference>
<comment type="caution">
    <text evidence="1">The sequence shown here is derived from an EMBL/GenBank/DDBJ whole genome shotgun (WGS) entry which is preliminary data.</text>
</comment>
<dbReference type="EMBL" id="PCVM01000077">
    <property type="protein sequence ID" value="PIQ73281.1"/>
    <property type="molecule type" value="Genomic_DNA"/>
</dbReference>
<gene>
    <name evidence="1" type="ORF">COV58_03335</name>
</gene>